<protein>
    <recommendedName>
        <fullName evidence="3">Antibiotic biosynthesis monooxygenase</fullName>
    </recommendedName>
</protein>
<evidence type="ECO:0000313" key="2">
    <source>
        <dbReference type="Proteomes" id="UP001519295"/>
    </source>
</evidence>
<dbReference type="RefSeq" id="WP_210027127.1">
    <property type="nucleotide sequence ID" value="NZ_JAGINU010000001.1"/>
</dbReference>
<accession>A0ABS4VSY8</accession>
<comment type="caution">
    <text evidence="1">The sequence shown here is derived from an EMBL/GenBank/DDBJ whole genome shotgun (WGS) entry which is preliminary data.</text>
</comment>
<dbReference type="Gene3D" id="3.30.70.100">
    <property type="match status" value="1"/>
</dbReference>
<gene>
    <name evidence="1" type="ORF">JOF36_002731</name>
</gene>
<proteinExistence type="predicted"/>
<dbReference type="EMBL" id="JAGINU010000001">
    <property type="protein sequence ID" value="MBP2367035.1"/>
    <property type="molecule type" value="Genomic_DNA"/>
</dbReference>
<reference evidence="1 2" key="1">
    <citation type="submission" date="2021-03" db="EMBL/GenBank/DDBJ databases">
        <title>Sequencing the genomes of 1000 actinobacteria strains.</title>
        <authorList>
            <person name="Klenk H.-P."/>
        </authorList>
    </citation>
    <scope>NUCLEOTIDE SEQUENCE [LARGE SCALE GENOMIC DNA]</scope>
    <source>
        <strain evidence="1 2">DSM 45256</strain>
    </source>
</reference>
<evidence type="ECO:0000313" key="1">
    <source>
        <dbReference type="EMBL" id="MBP2367035.1"/>
    </source>
</evidence>
<dbReference type="Proteomes" id="UP001519295">
    <property type="component" value="Unassembled WGS sequence"/>
</dbReference>
<name>A0ABS4VSY8_9PSEU</name>
<organism evidence="1 2">
    <name type="scientific">Pseudonocardia parietis</name>
    <dbReference type="NCBI Taxonomy" id="570936"/>
    <lineage>
        <taxon>Bacteria</taxon>
        <taxon>Bacillati</taxon>
        <taxon>Actinomycetota</taxon>
        <taxon>Actinomycetes</taxon>
        <taxon>Pseudonocardiales</taxon>
        <taxon>Pseudonocardiaceae</taxon>
        <taxon>Pseudonocardia</taxon>
    </lineage>
</organism>
<evidence type="ECO:0008006" key="3">
    <source>
        <dbReference type="Google" id="ProtNLM"/>
    </source>
</evidence>
<sequence>MTTTPDLALPGVALIVCGEHPAGRDSATSGMDGLLAHSVLPSVDGTTELHYAQWGRDTVEPAYPDLPYRMYRRHAGGHAVGPPGVVLAKSVRTDGVEQARRLAAAQLEVIMTERPRGLLSSNFHIATDGSTLLQYAEWLTEAALAAFLDSRTGAPSPAVRDMMRGKQVRVRTFGPGRTLVPPPASDPR</sequence>
<keyword evidence="2" id="KW-1185">Reference proteome</keyword>